<dbReference type="InterPro" id="IPR003754">
    <property type="entry name" value="4pyrrol_synth_uPrphyn_synth"/>
</dbReference>
<comment type="caution">
    <text evidence="2">The sequence shown here is derived from an EMBL/GenBank/DDBJ whole genome shotgun (WGS) entry which is preliminary data.</text>
</comment>
<dbReference type="InterPro" id="IPR036108">
    <property type="entry name" value="4pyrrol_syn_uPrphyn_synt_sf"/>
</dbReference>
<accession>A0ABX2N5Z0</accession>
<protein>
    <submittedName>
        <fullName evidence="2">Uroporphyrinogen-III synthase</fullName>
    </submittedName>
</protein>
<dbReference type="Pfam" id="PF02602">
    <property type="entry name" value="HEM4"/>
    <property type="match status" value="1"/>
</dbReference>
<reference evidence="2 3" key="1">
    <citation type="submission" date="2020-06" db="EMBL/GenBank/DDBJ databases">
        <authorList>
            <person name="Kim S.-J."/>
            <person name="Park S.-J."/>
        </authorList>
    </citation>
    <scope>NUCLEOTIDE SEQUENCE [LARGE SCALE GENOMIC DNA]</scope>
    <source>
        <strain evidence="2 3">SW-151</strain>
    </source>
</reference>
<dbReference type="SUPFAM" id="SSF69618">
    <property type="entry name" value="HemD-like"/>
    <property type="match status" value="1"/>
</dbReference>
<dbReference type="Proteomes" id="UP000652427">
    <property type="component" value="Unassembled WGS sequence"/>
</dbReference>
<name>A0ABX2N5Z0_9SPHN</name>
<evidence type="ECO:0000313" key="2">
    <source>
        <dbReference type="EMBL" id="NVD29130.1"/>
    </source>
</evidence>
<organism evidence="2 3">
    <name type="scientific">Parasphingorhabdus flavimaris</name>
    <dbReference type="NCBI Taxonomy" id="266812"/>
    <lineage>
        <taxon>Bacteria</taxon>
        <taxon>Pseudomonadati</taxon>
        <taxon>Pseudomonadota</taxon>
        <taxon>Alphaproteobacteria</taxon>
        <taxon>Sphingomonadales</taxon>
        <taxon>Sphingomonadaceae</taxon>
        <taxon>Parasphingorhabdus</taxon>
    </lineage>
</organism>
<dbReference type="RefSeq" id="WP_176280593.1">
    <property type="nucleotide sequence ID" value="NZ_JABWMH010000005.1"/>
</dbReference>
<gene>
    <name evidence="2" type="ORF">HUO14_14625</name>
</gene>
<feature type="domain" description="Tetrapyrrole biosynthesis uroporphyrinogen III synthase" evidence="1">
    <location>
        <begin position="18"/>
        <end position="218"/>
    </location>
</feature>
<dbReference type="Gene3D" id="3.40.50.10090">
    <property type="match status" value="2"/>
</dbReference>
<keyword evidence="3" id="KW-1185">Reference proteome</keyword>
<sequence>MTPKLLILRPLDGALQTERRAKDLGLSAVVDPLFAVESIAWSGPAAEDFDALLLTSANALRFGGPRLAEYRSLPVLAVGEKTAVAAMAAGFQVVQSGNTDARDLLDQLGDAAYREILWLAGEQHMELSVEGRHLEIIPVYRSKAMALGPEAIACLAEEAIIVLHSARAASHLVSELERLRLPTHIHHVLAFSEKVAEAAGQGWKSVQSAEHPDDDALLSLASALCLSN</sequence>
<dbReference type="CDD" id="cd06578">
    <property type="entry name" value="HemD"/>
    <property type="match status" value="1"/>
</dbReference>
<dbReference type="EMBL" id="JABWMH010000005">
    <property type="protein sequence ID" value="NVD29130.1"/>
    <property type="molecule type" value="Genomic_DNA"/>
</dbReference>
<proteinExistence type="predicted"/>
<evidence type="ECO:0000259" key="1">
    <source>
        <dbReference type="Pfam" id="PF02602"/>
    </source>
</evidence>
<evidence type="ECO:0000313" key="3">
    <source>
        <dbReference type="Proteomes" id="UP000652427"/>
    </source>
</evidence>